<keyword evidence="6" id="KW-0479">Metal-binding</keyword>
<dbReference type="NCBIfam" id="TIGR00213">
    <property type="entry name" value="GmhB_yaeD"/>
    <property type="match status" value="1"/>
</dbReference>
<dbReference type="InterPro" id="IPR014729">
    <property type="entry name" value="Rossmann-like_a/b/a_fold"/>
</dbReference>
<organism evidence="11 12">
    <name type="scientific">Candidatus Azambacteria bacterium GW2011_GWB1_42_17</name>
    <dbReference type="NCBI Taxonomy" id="1618615"/>
    <lineage>
        <taxon>Bacteria</taxon>
        <taxon>Candidatus Azamiibacteriota</taxon>
    </lineage>
</organism>
<dbReference type="InterPro" id="IPR004821">
    <property type="entry name" value="Cyt_trans-like"/>
</dbReference>
<evidence type="ECO:0000256" key="1">
    <source>
        <dbReference type="ARBA" id="ARBA00001946"/>
    </source>
</evidence>
<dbReference type="GO" id="GO:0046872">
    <property type="term" value="F:metal ion binding"/>
    <property type="evidence" value="ECO:0007669"/>
    <property type="project" value="UniProtKB-KW"/>
</dbReference>
<dbReference type="InterPro" id="IPR013954">
    <property type="entry name" value="PNK3P"/>
</dbReference>
<dbReference type="AlphaFoldDB" id="A0A0G0Z834"/>
<dbReference type="NCBIfam" id="TIGR01656">
    <property type="entry name" value="Histidinol-ppas"/>
    <property type="match status" value="1"/>
</dbReference>
<dbReference type="InterPro" id="IPR006549">
    <property type="entry name" value="HAD-SF_hydro_IIIA"/>
</dbReference>
<comment type="subcellular location">
    <subcellularLocation>
        <location evidence="2">Cytoplasm</location>
    </subcellularLocation>
</comment>
<dbReference type="Pfam" id="PF08645">
    <property type="entry name" value="PNK3P"/>
    <property type="match status" value="1"/>
</dbReference>
<dbReference type="Gene3D" id="3.40.50.620">
    <property type="entry name" value="HUPs"/>
    <property type="match status" value="1"/>
</dbReference>
<comment type="similarity">
    <text evidence="3">Belongs to the GmhB family.</text>
</comment>
<evidence type="ECO:0000313" key="12">
    <source>
        <dbReference type="Proteomes" id="UP000033986"/>
    </source>
</evidence>
<evidence type="ECO:0000256" key="6">
    <source>
        <dbReference type="ARBA" id="ARBA00022723"/>
    </source>
</evidence>
<dbReference type="GO" id="GO:0005975">
    <property type="term" value="P:carbohydrate metabolic process"/>
    <property type="evidence" value="ECO:0007669"/>
    <property type="project" value="InterPro"/>
</dbReference>
<keyword evidence="7" id="KW-0378">Hydrolase</keyword>
<name>A0A0G0Z834_9BACT</name>
<dbReference type="Gene3D" id="3.40.50.1000">
    <property type="entry name" value="HAD superfamily/HAD-like"/>
    <property type="match status" value="1"/>
</dbReference>
<evidence type="ECO:0000256" key="7">
    <source>
        <dbReference type="ARBA" id="ARBA00022801"/>
    </source>
</evidence>
<evidence type="ECO:0000256" key="2">
    <source>
        <dbReference type="ARBA" id="ARBA00004496"/>
    </source>
</evidence>
<comment type="caution">
    <text evidence="11">The sequence shown here is derived from an EMBL/GenBank/DDBJ whole genome shotgun (WGS) entry which is preliminary data.</text>
</comment>
<evidence type="ECO:0000256" key="9">
    <source>
        <dbReference type="ARBA" id="ARBA00031828"/>
    </source>
</evidence>
<dbReference type="InterPro" id="IPR006543">
    <property type="entry name" value="Histidinol-phos"/>
</dbReference>
<protein>
    <recommendedName>
        <fullName evidence="9">D,D-heptose 1,7-bisphosphate phosphatase</fullName>
    </recommendedName>
</protein>
<evidence type="ECO:0000256" key="3">
    <source>
        <dbReference type="ARBA" id="ARBA00005628"/>
    </source>
</evidence>
<dbReference type="InterPro" id="IPR004446">
    <property type="entry name" value="Heptose_bisP_phosphatase"/>
</dbReference>
<evidence type="ECO:0000259" key="10">
    <source>
        <dbReference type="Pfam" id="PF01467"/>
    </source>
</evidence>
<dbReference type="GO" id="GO:0005737">
    <property type="term" value="C:cytoplasm"/>
    <property type="evidence" value="ECO:0007669"/>
    <property type="project" value="UniProtKB-SubCell"/>
</dbReference>
<evidence type="ECO:0000256" key="5">
    <source>
        <dbReference type="ARBA" id="ARBA00022490"/>
    </source>
</evidence>
<dbReference type="InterPro" id="IPR023214">
    <property type="entry name" value="HAD_sf"/>
</dbReference>
<dbReference type="CDD" id="cd07503">
    <property type="entry name" value="HAD_HisB-N"/>
    <property type="match status" value="1"/>
</dbReference>
<gene>
    <name evidence="11" type="ORF">UV07_C0003G0029</name>
</gene>
<proteinExistence type="inferred from homology"/>
<dbReference type="InterPro" id="IPR036412">
    <property type="entry name" value="HAD-like_sf"/>
</dbReference>
<accession>A0A0G0Z834</accession>
<evidence type="ECO:0000256" key="8">
    <source>
        <dbReference type="ARBA" id="ARBA00023277"/>
    </source>
</evidence>
<dbReference type="NCBIfam" id="TIGR01662">
    <property type="entry name" value="HAD-SF-IIIA"/>
    <property type="match status" value="1"/>
</dbReference>
<comment type="subunit">
    <text evidence="4">Monomer.</text>
</comment>
<keyword evidence="5" id="KW-0963">Cytoplasm</keyword>
<dbReference type="PATRIC" id="fig|1618615.3.peg.108"/>
<sequence>MINDSKLIRLHDLLKIISIAKKNSETVVTYSGSFDLLHSGHIKSIQKAKKQGDILVILLNSDFSIKSYKGPLRPIVPEAERAEVLSALWAVNHIVIFDDINPKKILGLIKPDIHCNGSDWGENCVERAVVEENGGRIHVLTWISGYSTTNLVKRIQEVEATPTVKAVFIDRDGTINDNKGGYIHKQEDFEFLPGVIEGLKRLSQTDYKIIIITNQSGIGRKTYTEEDFHRFNNWLLSHLIEQGIRVDHVYHCPHHPNDNCDCRKPGIGMLLKAVKDFGIRLDESWLIGDGDNDVQCGRNANVKTIKLGEKVDQKLKLEPHYYANNFMDAVSIVLRQYAK</sequence>
<dbReference type="SUPFAM" id="SSF56784">
    <property type="entry name" value="HAD-like"/>
    <property type="match status" value="1"/>
</dbReference>
<feature type="domain" description="Cytidyltransferase-like" evidence="10">
    <location>
        <begin position="30"/>
        <end position="124"/>
    </location>
</feature>
<keyword evidence="8" id="KW-0119">Carbohydrate metabolism</keyword>
<dbReference type="PANTHER" id="PTHR42891">
    <property type="entry name" value="D-GLYCERO-BETA-D-MANNO-HEPTOSE-1,7-BISPHOSPHATE 7-PHOSPHATASE"/>
    <property type="match status" value="1"/>
</dbReference>
<dbReference type="EMBL" id="LCDB01000003">
    <property type="protein sequence ID" value="KKS44794.1"/>
    <property type="molecule type" value="Genomic_DNA"/>
</dbReference>
<evidence type="ECO:0000313" key="11">
    <source>
        <dbReference type="EMBL" id="KKS44794.1"/>
    </source>
</evidence>
<dbReference type="Pfam" id="PF01467">
    <property type="entry name" value="CTP_transf_like"/>
    <property type="match status" value="1"/>
</dbReference>
<evidence type="ECO:0000256" key="4">
    <source>
        <dbReference type="ARBA" id="ARBA00011245"/>
    </source>
</evidence>
<dbReference type="NCBIfam" id="TIGR00125">
    <property type="entry name" value="cyt_tran_rel"/>
    <property type="match status" value="1"/>
</dbReference>
<dbReference type="SUPFAM" id="SSF52374">
    <property type="entry name" value="Nucleotidylyl transferase"/>
    <property type="match status" value="1"/>
</dbReference>
<dbReference type="GO" id="GO:0016791">
    <property type="term" value="F:phosphatase activity"/>
    <property type="evidence" value="ECO:0007669"/>
    <property type="project" value="InterPro"/>
</dbReference>
<comment type="cofactor">
    <cofactor evidence="1">
        <name>Mg(2+)</name>
        <dbReference type="ChEBI" id="CHEBI:18420"/>
    </cofactor>
</comment>
<dbReference type="Proteomes" id="UP000033986">
    <property type="component" value="Unassembled WGS sequence"/>
</dbReference>
<dbReference type="PANTHER" id="PTHR42891:SF1">
    <property type="entry name" value="D-GLYCERO-BETA-D-MANNO-HEPTOSE-1,7-BISPHOSPHATE 7-PHOSPHATASE"/>
    <property type="match status" value="1"/>
</dbReference>
<reference evidence="11 12" key="1">
    <citation type="journal article" date="2015" name="Nature">
        <title>rRNA introns, odd ribosomes, and small enigmatic genomes across a large radiation of phyla.</title>
        <authorList>
            <person name="Brown C.T."/>
            <person name="Hug L.A."/>
            <person name="Thomas B.C."/>
            <person name="Sharon I."/>
            <person name="Castelle C.J."/>
            <person name="Singh A."/>
            <person name="Wilkins M.J."/>
            <person name="Williams K.H."/>
            <person name="Banfield J.F."/>
        </authorList>
    </citation>
    <scope>NUCLEOTIDE SEQUENCE [LARGE SCALE GENOMIC DNA]</scope>
</reference>